<reference evidence="2" key="1">
    <citation type="submission" date="2018-04" db="EMBL/GenBank/DDBJ databases">
        <title>Whole genome sequencing of Hypsizygus marmoreus.</title>
        <authorList>
            <person name="Choi I.-G."/>
            <person name="Min B."/>
            <person name="Kim J.-G."/>
            <person name="Kim S."/>
            <person name="Oh Y.-L."/>
            <person name="Kong W.-S."/>
            <person name="Park H."/>
            <person name="Jeong J."/>
            <person name="Song E.-S."/>
        </authorList>
    </citation>
    <scope>NUCLEOTIDE SEQUENCE [LARGE SCALE GENOMIC DNA]</scope>
    <source>
        <strain evidence="2">51987-8</strain>
    </source>
</reference>
<dbReference type="EMBL" id="LUEZ02000040">
    <property type="protein sequence ID" value="RDB26206.1"/>
    <property type="molecule type" value="Genomic_DNA"/>
</dbReference>
<feature type="chain" id="PRO_5016869052" evidence="1">
    <location>
        <begin position="17"/>
        <end position="253"/>
    </location>
</feature>
<accession>A0A369K5N6</accession>
<sequence>MRILGRFLRLFGPLFGHLFYLLTETRNMLCKTNLDNIAGLTSRSCLKAIQPHSNNFTKSLCHDGRVVGISGPFANRQLYVFNRRPCTNLHNIQSRISTFLKKVMPFCLQCRLIISLLAKDFSPHSAKNTVNIERWFSYFTQARPYRESVKELTPALFAFPTLHFTYFQSSPKLRTPNFTGFTDFTGFTGSTGFTGFMDWMSWKNIIDVMAMTAVEIFKTRKLALEAGNEAILKQLGQGMDVISFLSEHGGVER</sequence>
<comment type="caution">
    <text evidence="2">The sequence shown here is derived from an EMBL/GenBank/DDBJ whole genome shotgun (WGS) entry which is preliminary data.</text>
</comment>
<dbReference type="AlphaFoldDB" id="A0A369K5N6"/>
<proteinExistence type="predicted"/>
<protein>
    <submittedName>
        <fullName evidence="2">Uncharacterized protein</fullName>
    </submittedName>
</protein>
<evidence type="ECO:0000313" key="2">
    <source>
        <dbReference type="EMBL" id="RDB26206.1"/>
    </source>
</evidence>
<dbReference type="InParanoid" id="A0A369K5N6"/>
<evidence type="ECO:0000256" key="1">
    <source>
        <dbReference type="SAM" id="SignalP"/>
    </source>
</evidence>
<dbReference type="Proteomes" id="UP000076154">
    <property type="component" value="Unassembled WGS sequence"/>
</dbReference>
<gene>
    <name evidence="2" type="ORF">Hypma_006842</name>
</gene>
<organism evidence="2 3">
    <name type="scientific">Hypsizygus marmoreus</name>
    <name type="common">White beech mushroom</name>
    <name type="synonym">Agaricus marmoreus</name>
    <dbReference type="NCBI Taxonomy" id="39966"/>
    <lineage>
        <taxon>Eukaryota</taxon>
        <taxon>Fungi</taxon>
        <taxon>Dikarya</taxon>
        <taxon>Basidiomycota</taxon>
        <taxon>Agaricomycotina</taxon>
        <taxon>Agaricomycetes</taxon>
        <taxon>Agaricomycetidae</taxon>
        <taxon>Agaricales</taxon>
        <taxon>Tricholomatineae</taxon>
        <taxon>Lyophyllaceae</taxon>
        <taxon>Hypsizygus</taxon>
    </lineage>
</organism>
<feature type="signal peptide" evidence="1">
    <location>
        <begin position="1"/>
        <end position="16"/>
    </location>
</feature>
<name>A0A369K5N6_HYPMA</name>
<keyword evidence="1" id="KW-0732">Signal</keyword>
<keyword evidence="3" id="KW-1185">Reference proteome</keyword>
<evidence type="ECO:0000313" key="3">
    <source>
        <dbReference type="Proteomes" id="UP000076154"/>
    </source>
</evidence>